<dbReference type="EMBL" id="CAEZSH010000064">
    <property type="protein sequence ID" value="CAB4539134.1"/>
    <property type="molecule type" value="Genomic_DNA"/>
</dbReference>
<accession>A0A6J6HXY1</accession>
<feature type="transmembrane region" description="Helical" evidence="1">
    <location>
        <begin position="7"/>
        <end position="27"/>
    </location>
</feature>
<keyword evidence="1" id="KW-1133">Transmembrane helix</keyword>
<protein>
    <submittedName>
        <fullName evidence="3">Unannotated protein</fullName>
    </submittedName>
</protein>
<sequence length="121" mass="13010">MDIAEKILLVLHFVGIGALFSGFFYQLKQWGEGMKVNAGILHGAWLMLATGLGMVGVLQAANGDEQVNNLVLVAKSIVITAVFFVAYTYNKKEVTPTWVVPAIAGLTTLNIVFAVVWGIVS</sequence>
<keyword evidence="1" id="KW-0472">Membrane</keyword>
<evidence type="ECO:0000256" key="1">
    <source>
        <dbReference type="SAM" id="Phobius"/>
    </source>
</evidence>
<dbReference type="EMBL" id="CAEZUW010000140">
    <property type="protein sequence ID" value="CAB4618110.1"/>
    <property type="molecule type" value="Genomic_DNA"/>
</dbReference>
<keyword evidence="1" id="KW-0812">Transmembrane</keyword>
<evidence type="ECO:0000313" key="2">
    <source>
        <dbReference type="EMBL" id="CAB4539134.1"/>
    </source>
</evidence>
<feature type="transmembrane region" description="Helical" evidence="1">
    <location>
        <begin position="39"/>
        <end position="58"/>
    </location>
</feature>
<organism evidence="3">
    <name type="scientific">freshwater metagenome</name>
    <dbReference type="NCBI Taxonomy" id="449393"/>
    <lineage>
        <taxon>unclassified sequences</taxon>
        <taxon>metagenomes</taxon>
        <taxon>ecological metagenomes</taxon>
    </lineage>
</organism>
<feature type="transmembrane region" description="Helical" evidence="1">
    <location>
        <begin position="99"/>
        <end position="120"/>
    </location>
</feature>
<gene>
    <name evidence="2" type="ORF">UFOPK1410_00613</name>
    <name evidence="3" type="ORF">UFOPK1855_00822</name>
</gene>
<reference evidence="3" key="1">
    <citation type="submission" date="2020-05" db="EMBL/GenBank/DDBJ databases">
        <authorList>
            <person name="Chiriac C."/>
            <person name="Salcher M."/>
            <person name="Ghai R."/>
            <person name="Kavagutti S V."/>
        </authorList>
    </citation>
    <scope>NUCLEOTIDE SEQUENCE</scope>
</reference>
<name>A0A6J6HXY1_9ZZZZ</name>
<evidence type="ECO:0000313" key="3">
    <source>
        <dbReference type="EMBL" id="CAB4618110.1"/>
    </source>
</evidence>
<proteinExistence type="predicted"/>
<feature type="transmembrane region" description="Helical" evidence="1">
    <location>
        <begin position="70"/>
        <end position="87"/>
    </location>
</feature>
<dbReference type="AlphaFoldDB" id="A0A6J6HXY1"/>